<reference evidence="1 2" key="1">
    <citation type="submission" date="2018-12" db="EMBL/GenBank/DDBJ databases">
        <authorList>
            <consortium name="Pathogen Informatics"/>
        </authorList>
    </citation>
    <scope>NUCLEOTIDE SEQUENCE [LARGE SCALE GENOMIC DNA]</scope>
    <source>
        <strain evidence="1 2">NCTC13079</strain>
    </source>
</reference>
<gene>
    <name evidence="1" type="ORF">NCTC13079_01556</name>
</gene>
<accession>A0A3S4YLY4</accession>
<proteinExistence type="predicted"/>
<dbReference type="OrthoDB" id="5418945at2"/>
<dbReference type="KEGG" id="piv:NCTC13079_01556"/>
<keyword evidence="2" id="KW-1185">Reference proteome</keyword>
<protein>
    <recommendedName>
        <fullName evidence="3">Maltose-binding periplasmic proteins/domains</fullName>
    </recommendedName>
</protein>
<evidence type="ECO:0008006" key="3">
    <source>
        <dbReference type="Google" id="ProtNLM"/>
    </source>
</evidence>
<dbReference type="Proteomes" id="UP000269544">
    <property type="component" value="Chromosome"/>
</dbReference>
<evidence type="ECO:0000313" key="1">
    <source>
        <dbReference type="EMBL" id="VEJ36351.1"/>
    </source>
</evidence>
<organism evidence="1 2">
    <name type="scientific">Aedoeadaptatus ivorii</name>
    <dbReference type="NCBI Taxonomy" id="54006"/>
    <lineage>
        <taxon>Bacteria</taxon>
        <taxon>Bacillati</taxon>
        <taxon>Bacillota</taxon>
        <taxon>Tissierellia</taxon>
        <taxon>Tissierellales</taxon>
        <taxon>Peptoniphilaceae</taxon>
        <taxon>Aedoeadaptatus</taxon>
    </lineage>
</organism>
<name>A0A3S4YLY4_9FIRM</name>
<sequence>MKKRWIGLGLLALVVLVAVGYSAFIGTKPARATLSGLLGGEKIGLFEDEAFRELLEKEHGLRMDYRKAGSLAMVQGDSGDRDYLFPSSQLALEIYKERGGSYEDQDIVFNTPIVLYSRRAVVDALMAQNLASESDGVYYVDMKALAEKIAAGTSWADLGMPTLYGNVFVDTTDPNQSNSGNMFLGLLASSLYGGPLRGEAAQSVVEPVRKIYNEIGYMQSSSSDMFSQFMKQGMGAYPMIAGYENQILEFSRTDPDIYERIKDDIIILYPSPTVWSSHVYIALTEEGKRGLDALKTEEVQDIAWKRHGFRTMAAGSADKKQFDVPGIATQIDRVMPMPDKKAMDILMKGIQ</sequence>
<dbReference type="AlphaFoldDB" id="A0A3S4YLY4"/>
<dbReference type="EMBL" id="LR134523">
    <property type="protein sequence ID" value="VEJ36351.1"/>
    <property type="molecule type" value="Genomic_DNA"/>
</dbReference>
<dbReference type="RefSeq" id="WP_126466239.1">
    <property type="nucleotide sequence ID" value="NZ_LR134523.1"/>
</dbReference>
<dbReference type="SUPFAM" id="SSF53850">
    <property type="entry name" value="Periplasmic binding protein-like II"/>
    <property type="match status" value="1"/>
</dbReference>
<evidence type="ECO:0000313" key="2">
    <source>
        <dbReference type="Proteomes" id="UP000269544"/>
    </source>
</evidence>